<protein>
    <submittedName>
        <fullName evidence="1">Uncharacterized protein</fullName>
    </submittedName>
</protein>
<reference evidence="1" key="1">
    <citation type="submission" date="2024-02" db="EMBL/GenBank/DDBJ databases">
        <authorList>
            <consortium name="Clinical and Environmental Microbiology Branch: Whole genome sequencing antimicrobial resistance pathogens in the healthcare setting"/>
        </authorList>
    </citation>
    <scope>NUCLEOTIDE SEQUENCE</scope>
    <source>
        <strain evidence="1">2020GO-00142</strain>
    </source>
</reference>
<organism evidence="1">
    <name type="scientific">Providencia stuartii</name>
    <dbReference type="NCBI Taxonomy" id="588"/>
    <lineage>
        <taxon>Bacteria</taxon>
        <taxon>Pseudomonadati</taxon>
        <taxon>Pseudomonadota</taxon>
        <taxon>Gammaproteobacteria</taxon>
        <taxon>Enterobacterales</taxon>
        <taxon>Morganellaceae</taxon>
        <taxon>Providencia</taxon>
    </lineage>
</organism>
<sequence length="70" mass="8125">MKLKRNFCIFSVIYWGLEGVFKDEHTFTDFYITLINVVIIQVCDGADIDKLNQVIINEIKAWPIFGVDVN</sequence>
<dbReference type="AlphaFoldDB" id="A0AAI9MY18"/>
<dbReference type="RefSeq" id="WP_272577992.1">
    <property type="nucleotide sequence ID" value="NZ_JAWIYV010000309.1"/>
</dbReference>
<dbReference type="EMBL" id="AAZDVE040000050">
    <property type="protein sequence ID" value="EMP9434818.1"/>
    <property type="molecule type" value="Genomic_DNA"/>
</dbReference>
<proteinExistence type="predicted"/>
<name>A0AAI9MY18_PROST</name>
<evidence type="ECO:0000313" key="1">
    <source>
        <dbReference type="EMBL" id="EMP9434818.1"/>
    </source>
</evidence>
<accession>A0AAI9MY18</accession>
<gene>
    <name evidence="1" type="ORF">JRA39_003949</name>
</gene>
<comment type="caution">
    <text evidence="1">The sequence shown here is derived from an EMBL/GenBank/DDBJ whole genome shotgun (WGS) entry which is preliminary data.</text>
</comment>